<evidence type="ECO:0000313" key="6">
    <source>
        <dbReference type="EMBL" id="ABK99981.1"/>
    </source>
</evidence>
<protein>
    <recommendedName>
        <fullName evidence="5">Core-binding (CB) domain-containing protein</fullName>
    </recommendedName>
</protein>
<organism evidence="6 7">
    <name type="scientific">Pelobacter propionicus (strain DSM 2379 / NBRC 103807 / OttBd1)</name>
    <dbReference type="NCBI Taxonomy" id="338966"/>
    <lineage>
        <taxon>Bacteria</taxon>
        <taxon>Pseudomonadati</taxon>
        <taxon>Thermodesulfobacteriota</taxon>
        <taxon>Desulfuromonadia</taxon>
        <taxon>Desulfuromonadales</taxon>
        <taxon>Desulfuromonadaceae</taxon>
        <taxon>Pelobacter</taxon>
    </lineage>
</organism>
<evidence type="ECO:0000256" key="4">
    <source>
        <dbReference type="SAM" id="MobiDB-lite"/>
    </source>
</evidence>
<evidence type="ECO:0000313" key="7">
    <source>
        <dbReference type="Proteomes" id="UP000006732"/>
    </source>
</evidence>
<gene>
    <name evidence="6" type="ordered locus">Ppro_2375</name>
</gene>
<dbReference type="InterPro" id="IPR024457">
    <property type="entry name" value="Putative_integrase_N"/>
</dbReference>
<dbReference type="PROSITE" id="PS51900">
    <property type="entry name" value="CB"/>
    <property type="match status" value="1"/>
</dbReference>
<proteinExistence type="predicted"/>
<dbReference type="KEGG" id="ppd:Ppro_2375"/>
<dbReference type="HOGENOM" id="CLU_094204_0_0_7"/>
<dbReference type="InterPro" id="IPR044068">
    <property type="entry name" value="CB"/>
</dbReference>
<evidence type="ECO:0000256" key="3">
    <source>
        <dbReference type="PROSITE-ProRule" id="PRU01248"/>
    </source>
</evidence>
<dbReference type="AlphaFoldDB" id="A1ARL1"/>
<dbReference type="eggNOG" id="COG4973">
    <property type="taxonomic scope" value="Bacteria"/>
</dbReference>
<accession>A1ARL1</accession>
<reference evidence="6 7" key="1">
    <citation type="submission" date="2006-10" db="EMBL/GenBank/DDBJ databases">
        <title>Complete sequence of chromosome of Pelobacter propionicus DSM 2379.</title>
        <authorList>
            <consortium name="US DOE Joint Genome Institute"/>
            <person name="Copeland A."/>
            <person name="Lucas S."/>
            <person name="Lapidus A."/>
            <person name="Barry K."/>
            <person name="Detter J.C."/>
            <person name="Glavina del Rio T."/>
            <person name="Hammon N."/>
            <person name="Israni S."/>
            <person name="Dalin E."/>
            <person name="Tice H."/>
            <person name="Pitluck S."/>
            <person name="Saunders E."/>
            <person name="Brettin T."/>
            <person name="Bruce D."/>
            <person name="Han C."/>
            <person name="Tapia R."/>
            <person name="Schmutz J."/>
            <person name="Larimer F."/>
            <person name="Land M."/>
            <person name="Hauser L."/>
            <person name="Kyrpides N."/>
            <person name="Kim E."/>
            <person name="Lovley D."/>
            <person name="Richardson P."/>
        </authorList>
    </citation>
    <scope>NUCLEOTIDE SEQUENCE [LARGE SCALE GENOMIC DNA]</scope>
    <source>
        <strain evidence="7">DSM 2379 / NBRC 103807 / OttBd1</strain>
    </source>
</reference>
<dbReference type="GO" id="GO:0003677">
    <property type="term" value="F:DNA binding"/>
    <property type="evidence" value="ECO:0007669"/>
    <property type="project" value="UniProtKB-UniRule"/>
</dbReference>
<evidence type="ECO:0000256" key="1">
    <source>
        <dbReference type="ARBA" id="ARBA00022908"/>
    </source>
</evidence>
<keyword evidence="2 3" id="KW-0238">DNA-binding</keyword>
<name>A1ARL1_PELPD</name>
<dbReference type="GO" id="GO:0015074">
    <property type="term" value="P:DNA integration"/>
    <property type="evidence" value="ECO:0007669"/>
    <property type="project" value="UniProtKB-KW"/>
</dbReference>
<sequence length="258" mass="28448">MGKGTREAKLQTIQRFAEFVQQKFGLERIENLKPGHVQAYADNLREQNISARTGANYMAYVRDLCQAIGKGGIVAKDNATYGFGGVPRQNPLNVNHDKIADIQLQLDEKAANGDRISMMMSASAVMRDAFGLRQEEALLTPAKVTVRDGKQYLQVLGAKGGRPRELEIRTQAQRSALARVAETAKVLSNANGRPIPPEYNLKDAMKAESKEWHRLGGTRAVKANMHAQRRLAEGATKTQINRELGHGNHRSLGSYAKS</sequence>
<dbReference type="Pfam" id="PF12835">
    <property type="entry name" value="Integrase_1"/>
    <property type="match status" value="1"/>
</dbReference>
<dbReference type="EMBL" id="CP000482">
    <property type="protein sequence ID" value="ABK99981.1"/>
    <property type="molecule type" value="Genomic_DNA"/>
</dbReference>
<evidence type="ECO:0000256" key="2">
    <source>
        <dbReference type="ARBA" id="ARBA00023125"/>
    </source>
</evidence>
<evidence type="ECO:0000259" key="5">
    <source>
        <dbReference type="PROSITE" id="PS51900"/>
    </source>
</evidence>
<dbReference type="InterPro" id="IPR011010">
    <property type="entry name" value="DNA_brk_join_enz"/>
</dbReference>
<feature type="domain" description="Core-binding (CB)" evidence="5">
    <location>
        <begin position="1"/>
        <end position="69"/>
    </location>
</feature>
<dbReference type="Pfam" id="PF12834">
    <property type="entry name" value="Phage_int_SAM_2"/>
    <property type="match status" value="1"/>
</dbReference>
<dbReference type="Proteomes" id="UP000006732">
    <property type="component" value="Chromosome"/>
</dbReference>
<keyword evidence="1" id="KW-0229">DNA integration</keyword>
<feature type="region of interest" description="Disordered" evidence="4">
    <location>
        <begin position="236"/>
        <end position="258"/>
    </location>
</feature>
<dbReference type="SUPFAM" id="SSF56349">
    <property type="entry name" value="DNA breaking-rejoining enzymes"/>
    <property type="match status" value="1"/>
</dbReference>
<dbReference type="InterPro" id="IPR010998">
    <property type="entry name" value="Integrase_recombinase_N"/>
</dbReference>
<dbReference type="STRING" id="338966.Ppro_2375"/>
<keyword evidence="7" id="KW-1185">Reference proteome</keyword>
<dbReference type="Gene3D" id="1.10.150.130">
    <property type="match status" value="1"/>
</dbReference>
<dbReference type="InterPro" id="IPR024456">
    <property type="entry name" value="Integrase_catalytic_putative"/>
</dbReference>
<dbReference type="OrthoDB" id="5399439at2"/>